<dbReference type="Proteomes" id="UP000050794">
    <property type="component" value="Unassembled WGS sequence"/>
</dbReference>
<keyword evidence="4" id="KW-1185">Reference proteome</keyword>
<dbReference type="EMBL" id="UYWY01019659">
    <property type="protein sequence ID" value="VDM38646.1"/>
    <property type="molecule type" value="Genomic_DNA"/>
</dbReference>
<gene>
    <name evidence="3" type="ORF">TCNE_LOCUS7325</name>
</gene>
<accession>A0A183UFQ5</accession>
<feature type="transmembrane region" description="Helical" evidence="2">
    <location>
        <begin position="6"/>
        <end position="28"/>
    </location>
</feature>
<feature type="transmembrane region" description="Helical" evidence="2">
    <location>
        <begin position="124"/>
        <end position="145"/>
    </location>
</feature>
<evidence type="ECO:0000313" key="3">
    <source>
        <dbReference type="EMBL" id="VDM38646.1"/>
    </source>
</evidence>
<feature type="region of interest" description="Disordered" evidence="1">
    <location>
        <begin position="169"/>
        <end position="200"/>
    </location>
</feature>
<keyword evidence="2" id="KW-0812">Transmembrane</keyword>
<evidence type="ECO:0000313" key="4">
    <source>
        <dbReference type="Proteomes" id="UP000050794"/>
    </source>
</evidence>
<sequence length="200" mass="22712">MGFTMTVPLYVIIHLAVISVLRCGAMFVPKQCDRPCELISSFELRNLNYFAERRIEAIPTESSANDYHFNYFDIESPTPNLHSISSLIVYMSNVIVPYTHTVNVTTVARSDAIELPIIRMIPAWFIYLVVLSAYTLLTVIGLLTYKCCILGEEDVRRMYNYQYGTASYSSWKETPPSNVISRSRSVTSSRTGFSSEEDSE</sequence>
<dbReference type="AlphaFoldDB" id="A0A183UFQ5"/>
<dbReference type="WBParaSite" id="TCNE_0000732501-mRNA-1">
    <property type="protein sequence ID" value="TCNE_0000732501-mRNA-1"/>
    <property type="gene ID" value="TCNE_0000732501"/>
</dbReference>
<protein>
    <submittedName>
        <fullName evidence="5">ORF3</fullName>
    </submittedName>
</protein>
<keyword evidence="2" id="KW-1133">Transmembrane helix</keyword>
<name>A0A183UFQ5_TOXCA</name>
<organism evidence="4 5">
    <name type="scientific">Toxocara canis</name>
    <name type="common">Canine roundworm</name>
    <dbReference type="NCBI Taxonomy" id="6265"/>
    <lineage>
        <taxon>Eukaryota</taxon>
        <taxon>Metazoa</taxon>
        <taxon>Ecdysozoa</taxon>
        <taxon>Nematoda</taxon>
        <taxon>Chromadorea</taxon>
        <taxon>Rhabditida</taxon>
        <taxon>Spirurina</taxon>
        <taxon>Ascaridomorpha</taxon>
        <taxon>Ascaridoidea</taxon>
        <taxon>Toxocaridae</taxon>
        <taxon>Toxocara</taxon>
    </lineage>
</organism>
<keyword evidence="2" id="KW-0472">Membrane</keyword>
<evidence type="ECO:0000256" key="1">
    <source>
        <dbReference type="SAM" id="MobiDB-lite"/>
    </source>
</evidence>
<reference evidence="3 4" key="2">
    <citation type="submission" date="2018-11" db="EMBL/GenBank/DDBJ databases">
        <authorList>
            <consortium name="Pathogen Informatics"/>
        </authorList>
    </citation>
    <scope>NUCLEOTIDE SEQUENCE [LARGE SCALE GENOMIC DNA]</scope>
</reference>
<feature type="compositionally biased region" description="Low complexity" evidence="1">
    <location>
        <begin position="177"/>
        <end position="194"/>
    </location>
</feature>
<evidence type="ECO:0000256" key="2">
    <source>
        <dbReference type="SAM" id="Phobius"/>
    </source>
</evidence>
<proteinExistence type="predicted"/>
<reference evidence="5" key="1">
    <citation type="submission" date="2016-06" db="UniProtKB">
        <authorList>
            <consortium name="WormBaseParasite"/>
        </authorList>
    </citation>
    <scope>IDENTIFICATION</scope>
</reference>
<evidence type="ECO:0000313" key="5">
    <source>
        <dbReference type="WBParaSite" id="TCNE_0000732501-mRNA-1"/>
    </source>
</evidence>